<dbReference type="Proteomes" id="UP001310890">
    <property type="component" value="Unassembled WGS sequence"/>
</dbReference>
<gene>
    <name evidence="4" type="ORF">LTR62_000445</name>
</gene>
<evidence type="ECO:0000256" key="2">
    <source>
        <dbReference type="SAM" id="MobiDB-lite"/>
    </source>
</evidence>
<accession>A0AAN7TMP3</accession>
<dbReference type="InterPro" id="IPR046347">
    <property type="entry name" value="bZIP_sf"/>
</dbReference>
<organism evidence="4 5">
    <name type="scientific">Meristemomyces frigidus</name>
    <dbReference type="NCBI Taxonomy" id="1508187"/>
    <lineage>
        <taxon>Eukaryota</taxon>
        <taxon>Fungi</taxon>
        <taxon>Dikarya</taxon>
        <taxon>Ascomycota</taxon>
        <taxon>Pezizomycotina</taxon>
        <taxon>Dothideomycetes</taxon>
        <taxon>Dothideomycetidae</taxon>
        <taxon>Mycosphaerellales</taxon>
        <taxon>Teratosphaeriaceae</taxon>
        <taxon>Meristemomyces</taxon>
    </lineage>
</organism>
<feature type="coiled-coil region" evidence="1">
    <location>
        <begin position="227"/>
        <end position="254"/>
    </location>
</feature>
<dbReference type="Pfam" id="PF07716">
    <property type="entry name" value="bZIP_2"/>
    <property type="match status" value="1"/>
</dbReference>
<dbReference type="CDD" id="cd12193">
    <property type="entry name" value="bZIP_GCN4"/>
    <property type="match status" value="1"/>
</dbReference>
<evidence type="ECO:0000256" key="1">
    <source>
        <dbReference type="SAM" id="Coils"/>
    </source>
</evidence>
<dbReference type="Gene3D" id="3.30.160.60">
    <property type="entry name" value="Classic Zinc Finger"/>
    <property type="match status" value="1"/>
</dbReference>
<sequence length="266" mass="28208">MGGGGKVAPVCTSTKSFLTSSPANVAYDGTFGDLSAGNTMFTIGTDFGFDDFLDAGVVENLPASGFKAINQGTTVSPKDVFNDSVPPSTSFTNLTTPQSGYLDTPDDDYQTSPLFNDNLDTDHSHQWASLFPEYETAATVGAPMMIRNASSSSTNQVVVHPGGDSLSRKRNSAQVSPASFSPVVKHSTVAGVAARKRDKPLPPIMASEDDPIALKRARNTAAARKSRAKKVLEREDLEAEIADLQAQVEFWKAQALGTQDLAATTE</sequence>
<dbReference type="GO" id="GO:0003700">
    <property type="term" value="F:DNA-binding transcription factor activity"/>
    <property type="evidence" value="ECO:0007669"/>
    <property type="project" value="InterPro"/>
</dbReference>
<proteinExistence type="predicted"/>
<dbReference type="PROSITE" id="PS00036">
    <property type="entry name" value="BZIP_BASIC"/>
    <property type="match status" value="1"/>
</dbReference>
<dbReference type="SUPFAM" id="SSF57959">
    <property type="entry name" value="Leucine zipper domain"/>
    <property type="match status" value="1"/>
</dbReference>
<feature type="domain" description="BZIP" evidence="3">
    <location>
        <begin position="215"/>
        <end position="229"/>
    </location>
</feature>
<dbReference type="AlphaFoldDB" id="A0AAN7TMP3"/>
<reference evidence="4" key="1">
    <citation type="submission" date="2023-08" db="EMBL/GenBank/DDBJ databases">
        <title>Black Yeasts Isolated from many extreme environments.</title>
        <authorList>
            <person name="Coleine C."/>
            <person name="Stajich J.E."/>
            <person name="Selbmann L."/>
        </authorList>
    </citation>
    <scope>NUCLEOTIDE SEQUENCE</scope>
    <source>
        <strain evidence="4">CCFEE 5401</strain>
    </source>
</reference>
<evidence type="ECO:0000313" key="5">
    <source>
        <dbReference type="Proteomes" id="UP001310890"/>
    </source>
</evidence>
<name>A0AAN7TMP3_9PEZI</name>
<comment type="caution">
    <text evidence="4">The sequence shown here is derived from an EMBL/GenBank/DDBJ whole genome shotgun (WGS) entry which is preliminary data.</text>
</comment>
<dbReference type="InterPro" id="IPR004827">
    <property type="entry name" value="bZIP"/>
</dbReference>
<protein>
    <recommendedName>
        <fullName evidence="3">BZIP domain-containing protein</fullName>
    </recommendedName>
</protein>
<keyword evidence="1" id="KW-0175">Coiled coil</keyword>
<feature type="compositionally biased region" description="Polar residues" evidence="2">
    <location>
        <begin position="88"/>
        <end position="101"/>
    </location>
</feature>
<evidence type="ECO:0000259" key="3">
    <source>
        <dbReference type="PROSITE" id="PS00036"/>
    </source>
</evidence>
<feature type="region of interest" description="Disordered" evidence="2">
    <location>
        <begin position="88"/>
        <end position="107"/>
    </location>
</feature>
<evidence type="ECO:0000313" key="4">
    <source>
        <dbReference type="EMBL" id="KAK5115989.1"/>
    </source>
</evidence>
<dbReference type="EMBL" id="JAVRRL010000010">
    <property type="protein sequence ID" value="KAK5115989.1"/>
    <property type="molecule type" value="Genomic_DNA"/>
</dbReference>